<keyword evidence="3" id="KW-1185">Reference proteome</keyword>
<proteinExistence type="inferred from homology"/>
<dbReference type="GO" id="GO:0016788">
    <property type="term" value="F:hydrolase activity, acting on ester bonds"/>
    <property type="evidence" value="ECO:0007669"/>
    <property type="project" value="InterPro"/>
</dbReference>
<dbReference type="PANTHER" id="PTHR45642:SF107">
    <property type="entry name" value="SGNH HYDROLASE-TYPE ESTERASE SUPERFAMILY PROTEIN-RELATED"/>
    <property type="match status" value="1"/>
</dbReference>
<sequence length="240" mass="27261">MTALLSSAISMEQQIEYFKEYKTKLEMFIGKENTAEHIKKAVFMLSAGTNDYIVNYYGVGEPVTQVMYPNVTSYRNFLFQNIERFIKKLMNEGAHKIAMVGLPPMGCLPEVITLNRYAATHGRICVEQMSSVATDYNIFLENKVNGMHFSETKLYYADIYKPILDMIEFGTKTLGFEEVNIGCCGSGYVEAAALCNMNSAICGDASKYVFWDAIHPTEQAYYYVFTTLRPVVDRVLNDYI</sequence>
<evidence type="ECO:0000313" key="3">
    <source>
        <dbReference type="Proteomes" id="UP001206925"/>
    </source>
</evidence>
<dbReference type="InterPro" id="IPR001087">
    <property type="entry name" value="GDSL"/>
</dbReference>
<dbReference type="Gene3D" id="3.40.50.1110">
    <property type="entry name" value="SGNH hydrolase"/>
    <property type="match status" value="1"/>
</dbReference>
<name>A0AAD5BPL5_AMBAR</name>
<organism evidence="2 3">
    <name type="scientific">Ambrosia artemisiifolia</name>
    <name type="common">Common ragweed</name>
    <dbReference type="NCBI Taxonomy" id="4212"/>
    <lineage>
        <taxon>Eukaryota</taxon>
        <taxon>Viridiplantae</taxon>
        <taxon>Streptophyta</taxon>
        <taxon>Embryophyta</taxon>
        <taxon>Tracheophyta</taxon>
        <taxon>Spermatophyta</taxon>
        <taxon>Magnoliopsida</taxon>
        <taxon>eudicotyledons</taxon>
        <taxon>Gunneridae</taxon>
        <taxon>Pentapetalae</taxon>
        <taxon>asterids</taxon>
        <taxon>campanulids</taxon>
        <taxon>Asterales</taxon>
        <taxon>Asteraceae</taxon>
        <taxon>Asteroideae</taxon>
        <taxon>Heliantheae alliance</taxon>
        <taxon>Heliantheae</taxon>
        <taxon>Ambrosia</taxon>
    </lineage>
</organism>
<comment type="caution">
    <text evidence="2">The sequence shown here is derived from an EMBL/GenBank/DDBJ whole genome shotgun (WGS) entry which is preliminary data.</text>
</comment>
<dbReference type="AlphaFoldDB" id="A0AAD5BPL5"/>
<dbReference type="PANTHER" id="PTHR45642">
    <property type="entry name" value="GDSL ESTERASE/LIPASE EXL3"/>
    <property type="match status" value="1"/>
</dbReference>
<comment type="similarity">
    <text evidence="1">Belongs to the 'GDSL' lipolytic enzyme family.</text>
</comment>
<evidence type="ECO:0000256" key="1">
    <source>
        <dbReference type="ARBA" id="ARBA00008668"/>
    </source>
</evidence>
<evidence type="ECO:0000313" key="2">
    <source>
        <dbReference type="EMBL" id="KAI7725959.1"/>
    </source>
</evidence>
<dbReference type="Proteomes" id="UP001206925">
    <property type="component" value="Unassembled WGS sequence"/>
</dbReference>
<accession>A0AAD5BPL5</accession>
<dbReference type="SUPFAM" id="SSF52266">
    <property type="entry name" value="SGNH hydrolase"/>
    <property type="match status" value="1"/>
</dbReference>
<protein>
    <submittedName>
        <fullName evidence="2">Uncharacterized protein</fullName>
    </submittedName>
</protein>
<reference evidence="2" key="1">
    <citation type="submission" date="2022-06" db="EMBL/GenBank/DDBJ databases">
        <title>Uncovering the hologenomic basis of an extraordinary plant invasion.</title>
        <authorList>
            <person name="Bieker V.C."/>
            <person name="Martin M.D."/>
            <person name="Gilbert T."/>
            <person name="Hodgins K."/>
            <person name="Battlay P."/>
            <person name="Petersen B."/>
            <person name="Wilson J."/>
        </authorList>
    </citation>
    <scope>NUCLEOTIDE SEQUENCE</scope>
    <source>
        <strain evidence="2">AA19_3_7</strain>
        <tissue evidence="2">Leaf</tissue>
    </source>
</reference>
<dbReference type="Pfam" id="PF00657">
    <property type="entry name" value="Lipase_GDSL"/>
    <property type="match status" value="1"/>
</dbReference>
<dbReference type="InterPro" id="IPR050592">
    <property type="entry name" value="GDSL_lipolytic_enzyme"/>
</dbReference>
<dbReference type="InterPro" id="IPR036514">
    <property type="entry name" value="SGNH_hydro_sf"/>
</dbReference>
<dbReference type="EMBL" id="JAMZMK010011805">
    <property type="protein sequence ID" value="KAI7725959.1"/>
    <property type="molecule type" value="Genomic_DNA"/>
</dbReference>
<gene>
    <name evidence="2" type="ORF">M8C21_006918</name>
</gene>